<dbReference type="Pfam" id="PF00528">
    <property type="entry name" value="BPD_transp_1"/>
    <property type="match status" value="1"/>
</dbReference>
<dbReference type="Proteomes" id="UP000236642">
    <property type="component" value="Unassembled WGS sequence"/>
</dbReference>
<name>A0A2H5Y5G3_9CHLR</name>
<feature type="transmembrane region" description="Helical" evidence="7">
    <location>
        <begin position="211"/>
        <end position="229"/>
    </location>
</feature>
<evidence type="ECO:0000256" key="1">
    <source>
        <dbReference type="ARBA" id="ARBA00004651"/>
    </source>
</evidence>
<dbReference type="NCBIfam" id="TIGR01097">
    <property type="entry name" value="PhnE"/>
    <property type="match status" value="1"/>
</dbReference>
<evidence type="ECO:0000256" key="4">
    <source>
        <dbReference type="ARBA" id="ARBA00022692"/>
    </source>
</evidence>
<dbReference type="SUPFAM" id="SSF161098">
    <property type="entry name" value="MetI-like"/>
    <property type="match status" value="1"/>
</dbReference>
<dbReference type="CDD" id="cd06261">
    <property type="entry name" value="TM_PBP2"/>
    <property type="match status" value="1"/>
</dbReference>
<evidence type="ECO:0000256" key="7">
    <source>
        <dbReference type="RuleBase" id="RU363032"/>
    </source>
</evidence>
<organism evidence="9 10">
    <name type="scientific">Candidatus Thermoflexus japonica</name>
    <dbReference type="NCBI Taxonomy" id="2035417"/>
    <lineage>
        <taxon>Bacteria</taxon>
        <taxon>Bacillati</taxon>
        <taxon>Chloroflexota</taxon>
        <taxon>Thermoflexia</taxon>
        <taxon>Thermoflexales</taxon>
        <taxon>Thermoflexaceae</taxon>
        <taxon>Thermoflexus</taxon>
    </lineage>
</organism>
<keyword evidence="4 7" id="KW-0812">Transmembrane</keyword>
<dbReference type="PROSITE" id="PS50928">
    <property type="entry name" value="ABC_TM1"/>
    <property type="match status" value="1"/>
</dbReference>
<dbReference type="PANTHER" id="PTHR30043">
    <property type="entry name" value="PHOSPHONATES TRANSPORT SYSTEM PERMEASE PROTEIN"/>
    <property type="match status" value="1"/>
</dbReference>
<keyword evidence="5 7" id="KW-1133">Transmembrane helix</keyword>
<gene>
    <name evidence="9" type="primary">phnE_3</name>
    <name evidence="9" type="ORF">HRbin22_00938</name>
</gene>
<protein>
    <submittedName>
        <fullName evidence="9">Phosphate-import permease protein PhnE</fullName>
    </submittedName>
</protein>
<dbReference type="GO" id="GO:0005886">
    <property type="term" value="C:plasma membrane"/>
    <property type="evidence" value="ECO:0007669"/>
    <property type="project" value="UniProtKB-SubCell"/>
</dbReference>
<feature type="transmembrane region" description="Helical" evidence="7">
    <location>
        <begin position="128"/>
        <end position="152"/>
    </location>
</feature>
<evidence type="ECO:0000256" key="6">
    <source>
        <dbReference type="ARBA" id="ARBA00023136"/>
    </source>
</evidence>
<accession>A0A2H5Y5G3</accession>
<evidence type="ECO:0000256" key="3">
    <source>
        <dbReference type="ARBA" id="ARBA00022475"/>
    </source>
</evidence>
<sequence>MSAKRLAVHGTLRGMEGRRWRELGFSLGLVALLAWLLNGMGFFEAGRLMQGGVNLVRFAQEMFPPDVRILPTIAGALVETLQMAFAGTLLGFLLSFPLGVLGSRALFPAGVVAVVRFLVAALRTVPSLLWAVLMVIVVGLGPLAGTLALAFYTVGYLAKLYAELFEAIDPEILEAMRGVGAKRRHLIRFVLWPESANAILSQLLFMLEYNVRASTVLGLVGAGGIGFYMQAYLGTMAYSRLTTVLLAVLLLVIGMDALSAWIRRRYLLQP</sequence>
<comment type="subcellular location">
    <subcellularLocation>
        <location evidence="1 7">Cell membrane</location>
        <topology evidence="1 7">Multi-pass membrane protein</topology>
    </subcellularLocation>
</comment>
<comment type="similarity">
    <text evidence="7">Belongs to the binding-protein-dependent transport system permease family.</text>
</comment>
<dbReference type="InterPro" id="IPR000515">
    <property type="entry name" value="MetI-like"/>
</dbReference>
<dbReference type="EMBL" id="BEHY01000015">
    <property type="protein sequence ID" value="GBD08697.1"/>
    <property type="molecule type" value="Genomic_DNA"/>
</dbReference>
<dbReference type="InterPro" id="IPR005769">
    <property type="entry name" value="PhnE/PtxC"/>
</dbReference>
<comment type="caution">
    <text evidence="9">The sequence shown here is derived from an EMBL/GenBank/DDBJ whole genome shotgun (WGS) entry which is preliminary data.</text>
</comment>
<keyword evidence="2 7" id="KW-0813">Transport</keyword>
<dbReference type="Gene3D" id="1.10.3720.10">
    <property type="entry name" value="MetI-like"/>
    <property type="match status" value="1"/>
</dbReference>
<reference evidence="10" key="1">
    <citation type="submission" date="2017-09" db="EMBL/GenBank/DDBJ databases">
        <title>Metaegenomics of thermophilic ammonia-oxidizing enrichment culture.</title>
        <authorList>
            <person name="Kato S."/>
            <person name="Suzuki K."/>
        </authorList>
    </citation>
    <scope>NUCLEOTIDE SEQUENCE [LARGE SCALE GENOMIC DNA]</scope>
</reference>
<feature type="transmembrane region" description="Helical" evidence="7">
    <location>
        <begin position="241"/>
        <end position="262"/>
    </location>
</feature>
<proteinExistence type="inferred from homology"/>
<evidence type="ECO:0000256" key="5">
    <source>
        <dbReference type="ARBA" id="ARBA00022989"/>
    </source>
</evidence>
<dbReference type="InterPro" id="IPR035906">
    <property type="entry name" value="MetI-like_sf"/>
</dbReference>
<evidence type="ECO:0000313" key="9">
    <source>
        <dbReference type="EMBL" id="GBD08697.1"/>
    </source>
</evidence>
<feature type="domain" description="ABC transmembrane type-1" evidence="8">
    <location>
        <begin position="77"/>
        <end position="259"/>
    </location>
</feature>
<feature type="transmembrane region" description="Helical" evidence="7">
    <location>
        <begin position="69"/>
        <end position="93"/>
    </location>
</feature>
<evidence type="ECO:0000259" key="8">
    <source>
        <dbReference type="PROSITE" id="PS50928"/>
    </source>
</evidence>
<dbReference type="GO" id="GO:0015416">
    <property type="term" value="F:ABC-type phosphonate transporter activity"/>
    <property type="evidence" value="ECO:0007669"/>
    <property type="project" value="InterPro"/>
</dbReference>
<feature type="transmembrane region" description="Helical" evidence="7">
    <location>
        <begin position="105"/>
        <end position="122"/>
    </location>
</feature>
<evidence type="ECO:0000256" key="2">
    <source>
        <dbReference type="ARBA" id="ARBA00022448"/>
    </source>
</evidence>
<dbReference type="AlphaFoldDB" id="A0A2H5Y5G3"/>
<evidence type="ECO:0000313" key="10">
    <source>
        <dbReference type="Proteomes" id="UP000236642"/>
    </source>
</evidence>
<keyword evidence="6 7" id="KW-0472">Membrane</keyword>
<dbReference type="PANTHER" id="PTHR30043:SF1">
    <property type="entry name" value="ABC TRANSPORT SYSTEM PERMEASE PROTEIN P69"/>
    <property type="match status" value="1"/>
</dbReference>
<keyword evidence="3" id="KW-1003">Cell membrane</keyword>